<dbReference type="Proteomes" id="UP000054851">
    <property type="component" value="Unassembled WGS sequence"/>
</dbReference>
<dbReference type="GO" id="GO:0043565">
    <property type="term" value="F:sequence-specific DNA binding"/>
    <property type="evidence" value="ECO:0007669"/>
    <property type="project" value="TreeGrafter"/>
</dbReference>
<dbReference type="SUPFAM" id="SSF53850">
    <property type="entry name" value="Periplasmic binding protein-like II"/>
    <property type="match status" value="1"/>
</dbReference>
<dbReference type="InterPro" id="IPR000847">
    <property type="entry name" value="LysR_HTH_N"/>
</dbReference>
<dbReference type="SUPFAM" id="SSF46785">
    <property type="entry name" value="Winged helix' DNA-binding domain"/>
    <property type="match status" value="1"/>
</dbReference>
<dbReference type="FunFam" id="1.10.10.10:FF:000001">
    <property type="entry name" value="LysR family transcriptional regulator"/>
    <property type="match status" value="1"/>
</dbReference>
<reference evidence="6" key="1">
    <citation type="submission" date="2016-01" db="EMBL/GenBank/DDBJ databases">
        <authorList>
            <person name="Peeters C."/>
        </authorList>
    </citation>
    <scope>NUCLEOTIDE SEQUENCE</scope>
    <source>
        <strain evidence="6">LMG 29322</strain>
    </source>
</reference>
<dbReference type="Gene3D" id="1.10.10.10">
    <property type="entry name" value="Winged helix-like DNA-binding domain superfamily/Winged helix DNA-binding domain"/>
    <property type="match status" value="1"/>
</dbReference>
<evidence type="ECO:0000256" key="2">
    <source>
        <dbReference type="ARBA" id="ARBA00023015"/>
    </source>
</evidence>
<dbReference type="InterPro" id="IPR036390">
    <property type="entry name" value="WH_DNA-bd_sf"/>
</dbReference>
<protein>
    <submittedName>
        <fullName evidence="6">LysR family transcriptional regulator</fullName>
    </submittedName>
</protein>
<dbReference type="EMBL" id="FCOA02000023">
    <property type="protein sequence ID" value="SAK82446.1"/>
    <property type="molecule type" value="Genomic_DNA"/>
</dbReference>
<dbReference type="STRING" id="1777140.AWB79_05487"/>
<sequence>MLSLLRKLPSAHALFVFEAAARCGNFTRAAQDLYVSQPAVSRMLSKMEERLGVRLFERLNSGMELTEYGRILFAGVTDGLGRIDRAIEEIEAKKTGAETVTLSVSTAFATHWLMPRMHQLTKAFPHVELRFQLIPAMLNGPLGDVDIGIRYYRDDQFGAGVHVVAPEILVPICSRSYENRGDANGEKEVHGDTLIDLDANEREWHQPFLSRRRWTEEACANLSFSDYSVVVQAAISGQGVALGWLASVSYWLANGVLVPAEKIAATTERFFCLVSRQDSLRPVISQIVDWLEREMLSDMEQIDELYPQLAIGTALRSLTDSQRVAGTEWWPREK</sequence>
<dbReference type="InterPro" id="IPR005119">
    <property type="entry name" value="LysR_subst-bd"/>
</dbReference>
<evidence type="ECO:0000313" key="6">
    <source>
        <dbReference type="EMBL" id="SAK82446.1"/>
    </source>
</evidence>
<dbReference type="AlphaFoldDB" id="A0A158CKP9"/>
<organism evidence="6 7">
    <name type="scientific">Caballeronia hypogeia</name>
    <dbReference type="NCBI Taxonomy" id="1777140"/>
    <lineage>
        <taxon>Bacteria</taxon>
        <taxon>Pseudomonadati</taxon>
        <taxon>Pseudomonadota</taxon>
        <taxon>Betaproteobacteria</taxon>
        <taxon>Burkholderiales</taxon>
        <taxon>Burkholderiaceae</taxon>
        <taxon>Caballeronia</taxon>
    </lineage>
</organism>
<keyword evidence="7" id="KW-1185">Reference proteome</keyword>
<gene>
    <name evidence="6" type="ORF">AWB79_05487</name>
</gene>
<dbReference type="InterPro" id="IPR058163">
    <property type="entry name" value="LysR-type_TF_proteobact-type"/>
</dbReference>
<keyword evidence="4" id="KW-0804">Transcription</keyword>
<dbReference type="Pfam" id="PF00126">
    <property type="entry name" value="HTH_1"/>
    <property type="match status" value="1"/>
</dbReference>
<evidence type="ECO:0000256" key="1">
    <source>
        <dbReference type="ARBA" id="ARBA00009437"/>
    </source>
</evidence>
<evidence type="ECO:0000256" key="3">
    <source>
        <dbReference type="ARBA" id="ARBA00023125"/>
    </source>
</evidence>
<feature type="domain" description="HTH lysR-type" evidence="5">
    <location>
        <begin position="9"/>
        <end position="66"/>
    </location>
</feature>
<comment type="caution">
    <text evidence="6">The sequence shown here is derived from an EMBL/GenBank/DDBJ whole genome shotgun (WGS) entry which is preliminary data.</text>
</comment>
<evidence type="ECO:0000313" key="7">
    <source>
        <dbReference type="Proteomes" id="UP000054851"/>
    </source>
</evidence>
<keyword evidence="2" id="KW-0805">Transcription regulation</keyword>
<dbReference type="PANTHER" id="PTHR30537:SF74">
    <property type="entry name" value="HTH-TYPE TRANSCRIPTIONAL REGULATOR TRPI"/>
    <property type="match status" value="1"/>
</dbReference>
<evidence type="ECO:0000256" key="4">
    <source>
        <dbReference type="ARBA" id="ARBA00023163"/>
    </source>
</evidence>
<name>A0A158CKP9_9BURK</name>
<dbReference type="OrthoDB" id="5526340at2"/>
<accession>A0A158CKP9</accession>
<evidence type="ECO:0000259" key="5">
    <source>
        <dbReference type="PROSITE" id="PS50931"/>
    </source>
</evidence>
<comment type="similarity">
    <text evidence="1">Belongs to the LysR transcriptional regulatory family.</text>
</comment>
<dbReference type="InterPro" id="IPR036388">
    <property type="entry name" value="WH-like_DNA-bd_sf"/>
</dbReference>
<proteinExistence type="inferred from homology"/>
<dbReference type="PRINTS" id="PR00039">
    <property type="entry name" value="HTHLYSR"/>
</dbReference>
<dbReference type="Gene3D" id="3.40.190.10">
    <property type="entry name" value="Periplasmic binding protein-like II"/>
    <property type="match status" value="2"/>
</dbReference>
<dbReference type="Pfam" id="PF03466">
    <property type="entry name" value="LysR_substrate"/>
    <property type="match status" value="1"/>
</dbReference>
<dbReference type="RefSeq" id="WP_061170566.1">
    <property type="nucleotide sequence ID" value="NZ_FCOA02000023.1"/>
</dbReference>
<dbReference type="PROSITE" id="PS50931">
    <property type="entry name" value="HTH_LYSR"/>
    <property type="match status" value="1"/>
</dbReference>
<dbReference type="PANTHER" id="PTHR30537">
    <property type="entry name" value="HTH-TYPE TRANSCRIPTIONAL REGULATOR"/>
    <property type="match status" value="1"/>
</dbReference>
<keyword evidence="3" id="KW-0238">DNA-binding</keyword>
<dbReference type="GO" id="GO:0003700">
    <property type="term" value="F:DNA-binding transcription factor activity"/>
    <property type="evidence" value="ECO:0007669"/>
    <property type="project" value="InterPro"/>
</dbReference>
<dbReference type="GO" id="GO:0006351">
    <property type="term" value="P:DNA-templated transcription"/>
    <property type="evidence" value="ECO:0007669"/>
    <property type="project" value="TreeGrafter"/>
</dbReference>